<evidence type="ECO:0000313" key="2">
    <source>
        <dbReference type="Proteomes" id="UP000309937"/>
    </source>
</evidence>
<dbReference type="EMBL" id="RRGJ01000112">
    <property type="protein sequence ID" value="TJQ07118.1"/>
    <property type="molecule type" value="Genomic_DNA"/>
</dbReference>
<proteinExistence type="predicted"/>
<organism evidence="1 2">
    <name type="scientific">Escherichia coli</name>
    <dbReference type="NCBI Taxonomy" id="562"/>
    <lineage>
        <taxon>Bacteria</taxon>
        <taxon>Pseudomonadati</taxon>
        <taxon>Pseudomonadota</taxon>
        <taxon>Gammaproteobacteria</taxon>
        <taxon>Enterobacterales</taxon>
        <taxon>Enterobacteriaceae</taxon>
        <taxon>Escherichia</taxon>
    </lineage>
</organism>
<comment type="caution">
    <text evidence="1">The sequence shown here is derived from an EMBL/GenBank/DDBJ whole genome shotgun (WGS) entry which is preliminary data.</text>
</comment>
<sequence length="172" mass="20502">MSFLSFLRKISNKEKEIFISEERFFSLLEKVSAFDVVRQWTENGGAYYPLLECRRLTDIEDVRKSEDILNRLEFIDRRFREFISIMSEYNCNDKSKDRWENELSEYPPEKIYQVRREGDHLSLKNYGDDIILNRDTAVATVQITVSRKCITQEEMDELYALSERLKEKCAGN</sequence>
<dbReference type="AlphaFoldDB" id="A0A2A6Q2D6"/>
<keyword evidence="1" id="KW-0614">Plasmid</keyword>
<evidence type="ECO:0000313" key="1">
    <source>
        <dbReference type="EMBL" id="TJQ07118.1"/>
    </source>
</evidence>
<accession>A0A2A6Q2D6</accession>
<protein>
    <submittedName>
        <fullName evidence="1">Uncharacterized protein</fullName>
    </submittedName>
</protein>
<reference evidence="1 2" key="1">
    <citation type="submission" date="2018-12" db="EMBL/GenBank/DDBJ databases">
        <title>Food and Water Safety Consortium.</title>
        <authorList>
            <person name="Tyson S."/>
            <person name="Peterson C.-L."/>
            <person name="Olson A."/>
            <person name="Tyler S."/>
            <person name="Cabral J."/>
            <person name="Lynch T."/>
            <person name="Knox N."/>
            <person name="Van Domselaar G."/>
            <person name="Graham M."/>
        </authorList>
    </citation>
    <scope>NUCLEOTIDE SEQUENCE [LARGE SCALE GENOMIC DNA]</scope>
    <source>
        <strain evidence="1 2">FWSEC0118</strain>
        <plasmid evidence="1">unnamed1</plasmid>
    </source>
</reference>
<dbReference type="Proteomes" id="UP000309937">
    <property type="component" value="Unassembled WGS sequence"/>
</dbReference>
<geneLocation type="plasmid" evidence="1">
    <name>unnamed1</name>
</geneLocation>
<name>A0A2A6Q2D6_ECOLX</name>
<gene>
    <name evidence="1" type="ORF">C9Z68_25105</name>
</gene>
<dbReference type="RefSeq" id="WP_064236900.1">
    <property type="nucleotide sequence ID" value="NZ_JAOQLD010000002.1"/>
</dbReference>